<proteinExistence type="inferred from homology"/>
<feature type="domain" description="RRM" evidence="9">
    <location>
        <begin position="140"/>
        <end position="221"/>
    </location>
</feature>
<keyword evidence="12" id="KW-1185">Reference proteome</keyword>
<dbReference type="PROSITE" id="PS50102">
    <property type="entry name" value="RRM"/>
    <property type="match status" value="4"/>
</dbReference>
<evidence type="ECO:0000256" key="6">
    <source>
        <dbReference type="PROSITE-ProRule" id="PRU00176"/>
    </source>
</evidence>
<dbReference type="NCBIfam" id="TIGR01628">
    <property type="entry name" value="PABP-1234"/>
    <property type="match status" value="1"/>
</dbReference>
<dbReference type="SMART" id="SM00360">
    <property type="entry name" value="RRM"/>
    <property type="match status" value="4"/>
</dbReference>
<dbReference type="GO" id="GO:0003723">
    <property type="term" value="F:RNA binding"/>
    <property type="evidence" value="ECO:0007669"/>
    <property type="project" value="UniProtKB-UniRule"/>
</dbReference>
<dbReference type="SMART" id="SM00517">
    <property type="entry name" value="PolyA"/>
    <property type="match status" value="1"/>
</dbReference>
<dbReference type="InterPro" id="IPR003954">
    <property type="entry name" value="RRM_euk-type"/>
</dbReference>
<evidence type="ECO:0000256" key="2">
    <source>
        <dbReference type="ARBA" id="ARBA00008557"/>
    </source>
</evidence>
<evidence type="ECO:0000256" key="8">
    <source>
        <dbReference type="SAM" id="MobiDB-lite"/>
    </source>
</evidence>
<dbReference type="OrthoDB" id="19742at2759"/>
<dbReference type="CDD" id="cd12379">
    <property type="entry name" value="RRM2_I_PABPs"/>
    <property type="match status" value="1"/>
</dbReference>
<dbReference type="CDD" id="cd12378">
    <property type="entry name" value="RRM1_I_PABPs"/>
    <property type="match status" value="1"/>
</dbReference>
<dbReference type="InterPro" id="IPR035979">
    <property type="entry name" value="RBD_domain_sf"/>
</dbReference>
<dbReference type="SUPFAM" id="SSF63570">
    <property type="entry name" value="PABC (PABP) domain"/>
    <property type="match status" value="1"/>
</dbReference>
<dbReference type="Proteomes" id="UP000218209">
    <property type="component" value="Unassembled WGS sequence"/>
</dbReference>
<comment type="subcellular location">
    <subcellularLocation>
        <location evidence="1 7">Cytoplasm</location>
    </subcellularLocation>
</comment>
<dbReference type="Gene3D" id="1.10.1900.10">
    <property type="entry name" value="c-terminal domain of poly(a) binding protein"/>
    <property type="match status" value="1"/>
</dbReference>
<evidence type="ECO:0000256" key="4">
    <source>
        <dbReference type="ARBA" id="ARBA00022737"/>
    </source>
</evidence>
<dbReference type="CDD" id="cd12381">
    <property type="entry name" value="RRM4_I_PABPs"/>
    <property type="match status" value="1"/>
</dbReference>
<dbReference type="Pfam" id="PF00076">
    <property type="entry name" value="RRM_1"/>
    <property type="match status" value="4"/>
</dbReference>
<accession>A0A1X6NR25</accession>
<comment type="similarity">
    <text evidence="2 7">Belongs to the polyadenylate-binding protein type-1 family.</text>
</comment>
<dbReference type="AlphaFoldDB" id="A0A1X6NR25"/>
<dbReference type="PANTHER" id="PTHR24012">
    <property type="entry name" value="RNA BINDING PROTEIN"/>
    <property type="match status" value="1"/>
</dbReference>
<dbReference type="InterPro" id="IPR000504">
    <property type="entry name" value="RRM_dom"/>
</dbReference>
<dbReference type="InterPro" id="IPR036053">
    <property type="entry name" value="PABP-dom"/>
</dbReference>
<keyword evidence="4" id="KW-0677">Repeat</keyword>
<evidence type="ECO:0000256" key="7">
    <source>
        <dbReference type="RuleBase" id="RU362004"/>
    </source>
</evidence>
<dbReference type="FunFam" id="1.10.1900.10:FF:000006">
    <property type="entry name" value="Polyadenylate-binding protein"/>
    <property type="match status" value="1"/>
</dbReference>
<gene>
    <name evidence="11" type="ORF">BU14_0608s0009</name>
</gene>
<feature type="domain" description="RRM" evidence="9">
    <location>
        <begin position="231"/>
        <end position="303"/>
    </location>
</feature>
<evidence type="ECO:0000259" key="10">
    <source>
        <dbReference type="PROSITE" id="PS51309"/>
    </source>
</evidence>
<dbReference type="InterPro" id="IPR045305">
    <property type="entry name" value="RRM2_I_PABPs"/>
</dbReference>
<feature type="region of interest" description="Disordered" evidence="8">
    <location>
        <begin position="605"/>
        <end position="689"/>
    </location>
</feature>
<protein>
    <recommendedName>
        <fullName evidence="7">Polyadenylate-binding protein</fullName>
        <shortName evidence="7">PABP</shortName>
    </recommendedName>
</protein>
<dbReference type="SUPFAM" id="SSF54928">
    <property type="entry name" value="RNA-binding domain, RBD"/>
    <property type="match status" value="2"/>
</dbReference>
<comment type="function">
    <text evidence="7">Binds the poly(A) tail of mRNA.</text>
</comment>
<organism evidence="11 12">
    <name type="scientific">Porphyra umbilicalis</name>
    <name type="common">Purple laver</name>
    <name type="synonym">Red alga</name>
    <dbReference type="NCBI Taxonomy" id="2786"/>
    <lineage>
        <taxon>Eukaryota</taxon>
        <taxon>Rhodophyta</taxon>
        <taxon>Bangiophyceae</taxon>
        <taxon>Bangiales</taxon>
        <taxon>Bangiaceae</taxon>
        <taxon>Porphyra</taxon>
    </lineage>
</organism>
<dbReference type="InterPro" id="IPR002004">
    <property type="entry name" value="PABP_HYD_C"/>
</dbReference>
<dbReference type="InterPro" id="IPR012677">
    <property type="entry name" value="Nucleotide-bd_a/b_plait_sf"/>
</dbReference>
<dbReference type="FunFam" id="3.30.70.330:FF:000091">
    <property type="entry name" value="Polyadenylate-binding protein"/>
    <property type="match status" value="1"/>
</dbReference>
<feature type="domain" description="RRM" evidence="9">
    <location>
        <begin position="434"/>
        <end position="511"/>
    </location>
</feature>
<feature type="region of interest" description="Disordered" evidence="8">
    <location>
        <begin position="1"/>
        <end position="78"/>
    </location>
</feature>
<dbReference type="PROSITE" id="PS51309">
    <property type="entry name" value="PABC"/>
    <property type="match status" value="1"/>
</dbReference>
<feature type="compositionally biased region" description="Gly residues" evidence="8">
    <location>
        <begin position="649"/>
        <end position="684"/>
    </location>
</feature>
<dbReference type="GO" id="GO:0005737">
    <property type="term" value="C:cytoplasm"/>
    <property type="evidence" value="ECO:0007669"/>
    <property type="project" value="UniProtKB-SubCell"/>
</dbReference>
<evidence type="ECO:0000313" key="12">
    <source>
        <dbReference type="Proteomes" id="UP000218209"/>
    </source>
</evidence>
<dbReference type="SMART" id="SM00361">
    <property type="entry name" value="RRM_1"/>
    <property type="match status" value="3"/>
</dbReference>
<keyword evidence="5 6" id="KW-0694">RNA-binding</keyword>
<evidence type="ECO:0000313" key="11">
    <source>
        <dbReference type="EMBL" id="OSX71064.1"/>
    </source>
</evidence>
<keyword evidence="3 7" id="KW-0963">Cytoplasm</keyword>
<feature type="domain" description="PABC" evidence="10">
    <location>
        <begin position="727"/>
        <end position="804"/>
    </location>
</feature>
<evidence type="ECO:0000256" key="3">
    <source>
        <dbReference type="ARBA" id="ARBA00022490"/>
    </source>
</evidence>
<dbReference type="EMBL" id="KV919174">
    <property type="protein sequence ID" value="OSX71064.1"/>
    <property type="molecule type" value="Genomic_DNA"/>
</dbReference>
<dbReference type="InterPro" id="IPR034364">
    <property type="entry name" value="PABP_RRM1"/>
</dbReference>
<feature type="domain" description="RRM" evidence="9">
    <location>
        <begin position="323"/>
        <end position="408"/>
    </location>
</feature>
<dbReference type="InterPro" id="IPR006515">
    <property type="entry name" value="PABP_1234"/>
</dbReference>
<dbReference type="Gene3D" id="3.30.70.330">
    <property type="match status" value="4"/>
</dbReference>
<evidence type="ECO:0000256" key="1">
    <source>
        <dbReference type="ARBA" id="ARBA00004496"/>
    </source>
</evidence>
<dbReference type="Pfam" id="PF00658">
    <property type="entry name" value="MLLE"/>
    <property type="match status" value="1"/>
</dbReference>
<reference evidence="11 12" key="1">
    <citation type="submission" date="2017-03" db="EMBL/GenBank/DDBJ databases">
        <title>WGS assembly of Porphyra umbilicalis.</title>
        <authorList>
            <person name="Brawley S.H."/>
            <person name="Blouin N.A."/>
            <person name="Ficko-Blean E."/>
            <person name="Wheeler G.L."/>
            <person name="Lohr M."/>
            <person name="Goodson H.V."/>
            <person name="Jenkins J.W."/>
            <person name="Blaby-Haas C.E."/>
            <person name="Helliwell K.E."/>
            <person name="Chan C."/>
            <person name="Marriage T."/>
            <person name="Bhattacharya D."/>
            <person name="Klein A.S."/>
            <person name="Badis Y."/>
            <person name="Brodie J."/>
            <person name="Cao Y."/>
            <person name="Collen J."/>
            <person name="Dittami S.M."/>
            <person name="Gachon C.M."/>
            <person name="Green B.R."/>
            <person name="Karpowicz S."/>
            <person name="Kim J.W."/>
            <person name="Kudahl U."/>
            <person name="Lin S."/>
            <person name="Michel G."/>
            <person name="Mittag M."/>
            <person name="Olson B.J."/>
            <person name="Pangilinan J."/>
            <person name="Peng Y."/>
            <person name="Qiu H."/>
            <person name="Shu S."/>
            <person name="Singer J.T."/>
            <person name="Smith A.G."/>
            <person name="Sprecher B.N."/>
            <person name="Wagner V."/>
            <person name="Wang W."/>
            <person name="Wang Z.-Y."/>
            <person name="Yan J."/>
            <person name="Yarish C."/>
            <person name="Zoeuner-Riek S."/>
            <person name="Zhuang Y."/>
            <person name="Zou Y."/>
            <person name="Lindquist E.A."/>
            <person name="Grimwood J."/>
            <person name="Barry K."/>
            <person name="Rokhsar D.S."/>
            <person name="Schmutz J."/>
            <person name="Stiller J.W."/>
            <person name="Grossman A.R."/>
            <person name="Prochnik S.E."/>
        </authorList>
    </citation>
    <scope>NUCLEOTIDE SEQUENCE [LARGE SCALE GENOMIC DNA]</scope>
    <source>
        <strain evidence="11">4086291</strain>
    </source>
</reference>
<feature type="compositionally biased region" description="Basic and acidic residues" evidence="8">
    <location>
        <begin position="46"/>
        <end position="64"/>
    </location>
</feature>
<feature type="compositionally biased region" description="Gly residues" evidence="8">
    <location>
        <begin position="611"/>
        <end position="637"/>
    </location>
</feature>
<name>A0A1X6NR25_PORUM</name>
<evidence type="ECO:0000256" key="5">
    <source>
        <dbReference type="ARBA" id="ARBA00022884"/>
    </source>
</evidence>
<sequence length="810" mass="85216">MATTTSETPVAAPVAEVPNGSAADVSSTPAAVEEKATEESSPAAVTDDKIDAEGKSGEEDKKLAAGDAKSTTSAAPATTPAVEPFAGAIPAQQAAAVAAQQQQMAALGMLPVPVGMPPMPMLPSVLPPGATGGSNPHASATLYVGDLDPEVTEASLFEVFSAVGQLSSIRVCRDVVTRRSLGYGYVNFHNVADAERALDTMNFYASPATKDRPLRLMWKHRDASVRKIGQGNVYIKNLDKSINNKELYDTFSAFGNIMSCKVATDPSGNSKGYGFVHFEAPESAETAMKRVNGMLLAGRKVYVGPFLSKREREERGQISRAFTNVYVKNIDDSICTEEKLRELFEPYGEVTSIHVPATPAPSGSDAAPTPKGFAFINFAKPDEAAAATEALDGKEFATKALYVGRAQKKSEREAELRQKHESFRQERQQKYQGVNLYVKNLSDEIDDDRLRQEFAAYGTITSCKLMRDERGNSRGFGFVCFTQPEEATKAVTELNGRFVGSKPIYVALAQRKEDRRMQLEAQRAVGVLRMPPTPDMPLAPNYGGPAPLFYQQSPVGQPGVGRGQMPFAHPQYLAAMSRGGPVGARGYPGGMPQYGMPGMMPGMPPGPGGPMVPGVGGPGGMLPGPGGPGMGPGGPMGRPGRQNRQRGGDVPGGRGGPMAGRGGRGGASGPGAGGSGPQAGGGPGQQFKYTTNARNANVSNDAPAVEASSTAAAGRSEASAAAAAGTGQPLTVEMLSEANDAQQKQMLGEQLYPRIYASQPQLAAKVTGMLLEMDNAEILHLMESEQALEEKVSEALVVLHQHVASTELQG</sequence>
<evidence type="ECO:0000259" key="9">
    <source>
        <dbReference type="PROSITE" id="PS50102"/>
    </source>
</evidence>
<dbReference type="FunFam" id="3.30.70.330:FF:000003">
    <property type="entry name" value="Polyadenylate-binding protein"/>
    <property type="match status" value="1"/>
</dbReference>